<dbReference type="SUPFAM" id="SSF50998">
    <property type="entry name" value="Quinoprotein alcohol dehydrogenase-like"/>
    <property type="match status" value="1"/>
</dbReference>
<keyword evidence="1" id="KW-0732">Signal</keyword>
<sequence length="434" mass="47751" precursor="true">MPRSYSFGCILTFVCCGMMADISGAENWPQWRGPTFNGISVETDVPTRWDADTNVAWKVDLPGPAGATPVVWGERIFVSSVDGQDLLLICISTEDGAELWRRKVARGNKTARGDEGNSASPSPACDAEHVYVMMGSGDFACYTHEGEEVWKFDVEDRFGKFRIQFGMTSTPVLYNDRLLLQLIHGDGKANTTEARVAAIDTATGSTLWDVPRITGAYAENEHSYASPMLYDHGGLTLLLTHGADYTIAYDPADGSEAWRLGGLNPQDDPDKDYHRTLRFVSSPCPAPGIVVSPTAKNGPIFAVRPDVNGDVTADESALRWVYPRYTPDVPSPLVHDGVVYLCREDGKLLCLDQDSGEQIYYERTHNQRHRASPVYADGHIYLSARDGHVTVVKSGRDFEVVAENDIDEALASSPAISNGTIYLRTFDSLWAIRE</sequence>
<dbReference type="Proteomes" id="UP000317318">
    <property type="component" value="Chromosome"/>
</dbReference>
<gene>
    <name evidence="3" type="ORF">Pan189_35710</name>
</gene>
<dbReference type="Gene3D" id="2.40.10.480">
    <property type="match status" value="1"/>
</dbReference>
<protein>
    <submittedName>
        <fullName evidence="3">Outer membrane biogenesis protein BamB</fullName>
    </submittedName>
</protein>
<dbReference type="Pfam" id="PF13360">
    <property type="entry name" value="PQQ_2"/>
    <property type="match status" value="1"/>
</dbReference>
<dbReference type="EMBL" id="CP036268">
    <property type="protein sequence ID" value="QDT39168.1"/>
    <property type="molecule type" value="Genomic_DNA"/>
</dbReference>
<reference evidence="3 4" key="1">
    <citation type="submission" date="2019-02" db="EMBL/GenBank/DDBJ databases">
        <title>Deep-cultivation of Planctomycetes and their phenomic and genomic characterization uncovers novel biology.</title>
        <authorList>
            <person name="Wiegand S."/>
            <person name="Jogler M."/>
            <person name="Boedeker C."/>
            <person name="Pinto D."/>
            <person name="Vollmers J."/>
            <person name="Rivas-Marin E."/>
            <person name="Kohn T."/>
            <person name="Peeters S.H."/>
            <person name="Heuer A."/>
            <person name="Rast P."/>
            <person name="Oberbeckmann S."/>
            <person name="Bunk B."/>
            <person name="Jeske O."/>
            <person name="Meyerdierks A."/>
            <person name="Storesund J.E."/>
            <person name="Kallscheuer N."/>
            <person name="Luecker S."/>
            <person name="Lage O.M."/>
            <person name="Pohl T."/>
            <person name="Merkel B.J."/>
            <person name="Hornburger P."/>
            <person name="Mueller R.-W."/>
            <person name="Bruemmer F."/>
            <person name="Labrenz M."/>
            <person name="Spormann A.M."/>
            <person name="Op den Camp H."/>
            <person name="Overmann J."/>
            <person name="Amann R."/>
            <person name="Jetten M.S.M."/>
            <person name="Mascher T."/>
            <person name="Medema M.H."/>
            <person name="Devos D.P."/>
            <person name="Kaster A.-K."/>
            <person name="Ovreas L."/>
            <person name="Rohde M."/>
            <person name="Galperin M.Y."/>
            <person name="Jogler C."/>
        </authorList>
    </citation>
    <scope>NUCLEOTIDE SEQUENCE [LARGE SCALE GENOMIC DNA]</scope>
    <source>
        <strain evidence="3 4">Pan189</strain>
    </source>
</reference>
<evidence type="ECO:0000259" key="2">
    <source>
        <dbReference type="Pfam" id="PF13360"/>
    </source>
</evidence>
<organism evidence="3 4">
    <name type="scientific">Stratiformator vulcanicus</name>
    <dbReference type="NCBI Taxonomy" id="2527980"/>
    <lineage>
        <taxon>Bacteria</taxon>
        <taxon>Pseudomonadati</taxon>
        <taxon>Planctomycetota</taxon>
        <taxon>Planctomycetia</taxon>
        <taxon>Planctomycetales</taxon>
        <taxon>Planctomycetaceae</taxon>
        <taxon>Stratiformator</taxon>
    </lineage>
</organism>
<dbReference type="InterPro" id="IPR018391">
    <property type="entry name" value="PQQ_b-propeller_rpt"/>
</dbReference>
<dbReference type="InterPro" id="IPR002372">
    <property type="entry name" value="PQQ_rpt_dom"/>
</dbReference>
<accession>A0A517R5K0</accession>
<evidence type="ECO:0000256" key="1">
    <source>
        <dbReference type="SAM" id="SignalP"/>
    </source>
</evidence>
<evidence type="ECO:0000313" key="4">
    <source>
        <dbReference type="Proteomes" id="UP000317318"/>
    </source>
</evidence>
<dbReference type="InterPro" id="IPR011047">
    <property type="entry name" value="Quinoprotein_ADH-like_sf"/>
</dbReference>
<dbReference type="OrthoDB" id="244732at2"/>
<dbReference type="PANTHER" id="PTHR34512:SF30">
    <property type="entry name" value="OUTER MEMBRANE PROTEIN ASSEMBLY FACTOR BAMB"/>
    <property type="match status" value="1"/>
</dbReference>
<name>A0A517R5K0_9PLAN</name>
<dbReference type="PANTHER" id="PTHR34512">
    <property type="entry name" value="CELL SURFACE PROTEIN"/>
    <property type="match status" value="1"/>
</dbReference>
<proteinExistence type="predicted"/>
<feature type="signal peptide" evidence="1">
    <location>
        <begin position="1"/>
        <end position="20"/>
    </location>
</feature>
<dbReference type="RefSeq" id="WP_145365329.1">
    <property type="nucleotide sequence ID" value="NZ_CP036268.1"/>
</dbReference>
<dbReference type="KEGG" id="svp:Pan189_35710"/>
<dbReference type="SMART" id="SM00564">
    <property type="entry name" value="PQQ"/>
    <property type="match status" value="3"/>
</dbReference>
<feature type="domain" description="Pyrrolo-quinoline quinone repeat" evidence="2">
    <location>
        <begin position="90"/>
        <end position="260"/>
    </location>
</feature>
<dbReference type="AlphaFoldDB" id="A0A517R5K0"/>
<feature type="chain" id="PRO_5021719587" evidence="1">
    <location>
        <begin position="21"/>
        <end position="434"/>
    </location>
</feature>
<evidence type="ECO:0000313" key="3">
    <source>
        <dbReference type="EMBL" id="QDT39168.1"/>
    </source>
</evidence>
<keyword evidence="4" id="KW-1185">Reference proteome</keyword>
<dbReference type="Gene3D" id="2.130.10.10">
    <property type="entry name" value="YVTN repeat-like/Quinoprotein amine dehydrogenase"/>
    <property type="match status" value="1"/>
</dbReference>
<dbReference type="InterPro" id="IPR015943">
    <property type="entry name" value="WD40/YVTN_repeat-like_dom_sf"/>
</dbReference>